<keyword evidence="1" id="KW-0456">Lyase</keyword>
<sequence>MHSGFTPLCLDAPGHGTNHNGARSLPQCADDIAIAMQPGILVGYSMGARMALHVALLHPHLVSQLVLISGTPGLATETERIARRNSDNELADRIEKIGTHAFVDEWLALPIFAGLTDSTNQKDNRLRNSAKGLADSLRFAGTGTQESQWSHLHKLSMPVHLIVGETDAKFTAIANDMQPLLQSGDVTVVPNVGHTVHLENPTVVGKLLDSIVLRND</sequence>
<evidence type="ECO:0000259" key="2">
    <source>
        <dbReference type="Pfam" id="PF12697"/>
    </source>
</evidence>
<dbReference type="SUPFAM" id="SSF53474">
    <property type="entry name" value="alpha/beta-Hydrolases"/>
    <property type="match status" value="1"/>
</dbReference>
<name>A0A094QHB2_9ZZZZ</name>
<evidence type="ECO:0000256" key="1">
    <source>
        <dbReference type="ARBA" id="ARBA00023239"/>
    </source>
</evidence>
<organism evidence="3">
    <name type="scientific">freshwater metagenome</name>
    <dbReference type="NCBI Taxonomy" id="449393"/>
    <lineage>
        <taxon>unclassified sequences</taxon>
        <taxon>metagenomes</taxon>
        <taxon>ecological metagenomes</taxon>
    </lineage>
</organism>
<dbReference type="GO" id="GO:0016829">
    <property type="term" value="F:lyase activity"/>
    <property type="evidence" value="ECO:0007669"/>
    <property type="project" value="UniProtKB-KW"/>
</dbReference>
<proteinExistence type="predicted"/>
<reference evidence="3" key="1">
    <citation type="submission" date="2014-06" db="EMBL/GenBank/DDBJ databases">
        <title>Key roles for freshwater Actinobacteria revealed by deep metagenomic sequencing.</title>
        <authorList>
            <person name="Ghai R."/>
            <person name="Mizuno C.M."/>
            <person name="Picazo A."/>
            <person name="Camacho A."/>
            <person name="Rodriguez-Valera F."/>
        </authorList>
    </citation>
    <scope>NUCLEOTIDE SEQUENCE</scope>
</reference>
<dbReference type="PANTHER" id="PTHR42916:SF1">
    <property type="entry name" value="PROTEIN PHYLLO, CHLOROPLASTIC"/>
    <property type="match status" value="1"/>
</dbReference>
<dbReference type="AlphaFoldDB" id="A0A094QHB2"/>
<dbReference type="Pfam" id="PF12697">
    <property type="entry name" value="Abhydrolase_6"/>
    <property type="match status" value="1"/>
</dbReference>
<dbReference type="EMBL" id="JNSL01000002">
    <property type="protein sequence ID" value="KGA21734.1"/>
    <property type="molecule type" value="Genomic_DNA"/>
</dbReference>
<dbReference type="InterPro" id="IPR000073">
    <property type="entry name" value="AB_hydrolase_1"/>
</dbReference>
<feature type="domain" description="AB hydrolase-1" evidence="2">
    <location>
        <begin position="3"/>
        <end position="204"/>
    </location>
</feature>
<evidence type="ECO:0000313" key="3">
    <source>
        <dbReference type="EMBL" id="KGA21734.1"/>
    </source>
</evidence>
<comment type="caution">
    <text evidence="3">The sequence shown here is derived from an EMBL/GenBank/DDBJ whole genome shotgun (WGS) entry which is preliminary data.</text>
</comment>
<gene>
    <name evidence="3" type="ORF">GM51_0860</name>
</gene>
<accession>A0A094QHB2</accession>
<protein>
    <recommendedName>
        <fullName evidence="2">AB hydrolase-1 domain-containing protein</fullName>
    </recommendedName>
</protein>
<dbReference type="Gene3D" id="3.40.50.1820">
    <property type="entry name" value="alpha/beta hydrolase"/>
    <property type="match status" value="1"/>
</dbReference>
<dbReference type="InterPro" id="IPR029058">
    <property type="entry name" value="AB_hydrolase_fold"/>
</dbReference>
<dbReference type="PANTHER" id="PTHR42916">
    <property type="entry name" value="2-SUCCINYL-5-ENOLPYRUVYL-6-HYDROXY-3-CYCLOHEXENE-1-CARBOXYLATE SYNTHASE"/>
    <property type="match status" value="1"/>
</dbReference>